<gene>
    <name evidence="2" type="primary">Dvir\GJ16911</name>
    <name evidence="2" type="ORF">Dvir_GJ16911</name>
</gene>
<feature type="region of interest" description="Disordered" evidence="1">
    <location>
        <begin position="30"/>
        <end position="53"/>
    </location>
</feature>
<accession>B4M739</accession>
<proteinExistence type="predicted"/>
<keyword evidence="3" id="KW-1185">Reference proteome</keyword>
<organism evidence="2 3">
    <name type="scientific">Drosophila virilis</name>
    <name type="common">Fruit fly</name>
    <dbReference type="NCBI Taxonomy" id="7244"/>
    <lineage>
        <taxon>Eukaryota</taxon>
        <taxon>Metazoa</taxon>
        <taxon>Ecdysozoa</taxon>
        <taxon>Arthropoda</taxon>
        <taxon>Hexapoda</taxon>
        <taxon>Insecta</taxon>
        <taxon>Pterygota</taxon>
        <taxon>Neoptera</taxon>
        <taxon>Endopterygota</taxon>
        <taxon>Diptera</taxon>
        <taxon>Brachycera</taxon>
        <taxon>Muscomorpha</taxon>
        <taxon>Ephydroidea</taxon>
        <taxon>Drosophilidae</taxon>
        <taxon>Drosophila</taxon>
    </lineage>
</organism>
<evidence type="ECO:0000313" key="2">
    <source>
        <dbReference type="EMBL" id="EDW62606.1"/>
    </source>
</evidence>
<dbReference type="InParanoid" id="B4M739"/>
<dbReference type="Proteomes" id="UP000008792">
    <property type="component" value="Unassembled WGS sequence"/>
</dbReference>
<dbReference type="OrthoDB" id="10504565at2759"/>
<dbReference type="KEGG" id="dvi:6633716"/>
<dbReference type="AlphaFoldDB" id="B4M739"/>
<name>B4M739_DROVI</name>
<feature type="region of interest" description="Disordered" evidence="1">
    <location>
        <begin position="92"/>
        <end position="113"/>
    </location>
</feature>
<evidence type="ECO:0000256" key="1">
    <source>
        <dbReference type="SAM" id="MobiDB-lite"/>
    </source>
</evidence>
<sequence length="113" mass="12887">MVADTDPKIFRLSQSKPLLMMMLMQSLEEQVQADEDMDSNVPTVTMPPADLDIVDPLSQGQIETTIEIMEITDECDDLNTMEVAEECHVDEYHEDDSMMMEGDHNNTSYKCHD</sequence>
<reference evidence="2 3" key="1">
    <citation type="journal article" date="2007" name="Nature">
        <title>Evolution of genes and genomes on the Drosophila phylogeny.</title>
        <authorList>
            <consortium name="Drosophila 12 Genomes Consortium"/>
            <person name="Clark A.G."/>
            <person name="Eisen M.B."/>
            <person name="Smith D.R."/>
            <person name="Bergman C.M."/>
            <person name="Oliver B."/>
            <person name="Markow T.A."/>
            <person name="Kaufman T.C."/>
            <person name="Kellis M."/>
            <person name="Gelbart W."/>
            <person name="Iyer V.N."/>
            <person name="Pollard D.A."/>
            <person name="Sackton T.B."/>
            <person name="Larracuente A.M."/>
            <person name="Singh N.D."/>
            <person name="Abad J.P."/>
            <person name="Abt D.N."/>
            <person name="Adryan B."/>
            <person name="Aguade M."/>
            <person name="Akashi H."/>
            <person name="Anderson W.W."/>
            <person name="Aquadro C.F."/>
            <person name="Ardell D.H."/>
            <person name="Arguello R."/>
            <person name="Artieri C.G."/>
            <person name="Barbash D.A."/>
            <person name="Barker D."/>
            <person name="Barsanti P."/>
            <person name="Batterham P."/>
            <person name="Batzoglou S."/>
            <person name="Begun D."/>
            <person name="Bhutkar A."/>
            <person name="Blanco E."/>
            <person name="Bosak S.A."/>
            <person name="Bradley R.K."/>
            <person name="Brand A.D."/>
            <person name="Brent M.R."/>
            <person name="Brooks A.N."/>
            <person name="Brown R.H."/>
            <person name="Butlin R.K."/>
            <person name="Caggese C."/>
            <person name="Calvi B.R."/>
            <person name="Bernardo de Carvalho A."/>
            <person name="Caspi A."/>
            <person name="Castrezana S."/>
            <person name="Celniker S.E."/>
            <person name="Chang J.L."/>
            <person name="Chapple C."/>
            <person name="Chatterji S."/>
            <person name="Chinwalla A."/>
            <person name="Civetta A."/>
            <person name="Clifton S.W."/>
            <person name="Comeron J.M."/>
            <person name="Costello J.C."/>
            <person name="Coyne J.A."/>
            <person name="Daub J."/>
            <person name="David R.G."/>
            <person name="Delcher A.L."/>
            <person name="Delehaunty K."/>
            <person name="Do C.B."/>
            <person name="Ebling H."/>
            <person name="Edwards K."/>
            <person name="Eickbush T."/>
            <person name="Evans J.D."/>
            <person name="Filipski A."/>
            <person name="Findeiss S."/>
            <person name="Freyhult E."/>
            <person name="Fulton L."/>
            <person name="Fulton R."/>
            <person name="Garcia A.C."/>
            <person name="Gardiner A."/>
            <person name="Garfield D.A."/>
            <person name="Garvin B.E."/>
            <person name="Gibson G."/>
            <person name="Gilbert D."/>
            <person name="Gnerre S."/>
            <person name="Godfrey J."/>
            <person name="Good R."/>
            <person name="Gotea V."/>
            <person name="Gravely B."/>
            <person name="Greenberg A.J."/>
            <person name="Griffiths-Jones S."/>
            <person name="Gross S."/>
            <person name="Guigo R."/>
            <person name="Gustafson E.A."/>
            <person name="Haerty W."/>
            <person name="Hahn M.W."/>
            <person name="Halligan D.L."/>
            <person name="Halpern A.L."/>
            <person name="Halter G.M."/>
            <person name="Han M.V."/>
            <person name="Heger A."/>
            <person name="Hillier L."/>
            <person name="Hinrichs A.S."/>
            <person name="Holmes I."/>
            <person name="Hoskins R.A."/>
            <person name="Hubisz M.J."/>
            <person name="Hultmark D."/>
            <person name="Huntley M.A."/>
            <person name="Jaffe D.B."/>
            <person name="Jagadeeshan S."/>
            <person name="Jeck W.R."/>
            <person name="Johnson J."/>
            <person name="Jones C.D."/>
            <person name="Jordan W.C."/>
            <person name="Karpen G.H."/>
            <person name="Kataoka E."/>
            <person name="Keightley P.D."/>
            <person name="Kheradpour P."/>
            <person name="Kirkness E.F."/>
            <person name="Koerich L.B."/>
            <person name="Kristiansen K."/>
            <person name="Kudrna D."/>
            <person name="Kulathinal R.J."/>
            <person name="Kumar S."/>
            <person name="Kwok R."/>
            <person name="Lander E."/>
            <person name="Langley C.H."/>
            <person name="Lapoint R."/>
            <person name="Lazzaro B.P."/>
            <person name="Lee S.J."/>
            <person name="Levesque L."/>
            <person name="Li R."/>
            <person name="Lin C.F."/>
            <person name="Lin M.F."/>
            <person name="Lindblad-Toh K."/>
            <person name="Llopart A."/>
            <person name="Long M."/>
            <person name="Low L."/>
            <person name="Lozovsky E."/>
            <person name="Lu J."/>
            <person name="Luo M."/>
            <person name="Machado C.A."/>
            <person name="Makalowski W."/>
            <person name="Marzo M."/>
            <person name="Matsuda M."/>
            <person name="Matzkin L."/>
            <person name="McAllister B."/>
            <person name="McBride C.S."/>
            <person name="McKernan B."/>
            <person name="McKernan K."/>
            <person name="Mendez-Lago M."/>
            <person name="Minx P."/>
            <person name="Mollenhauer M.U."/>
            <person name="Montooth K."/>
            <person name="Mount S.M."/>
            <person name="Mu X."/>
            <person name="Myers E."/>
            <person name="Negre B."/>
            <person name="Newfeld S."/>
            <person name="Nielsen R."/>
            <person name="Noor M.A."/>
            <person name="O'Grady P."/>
            <person name="Pachter L."/>
            <person name="Papaceit M."/>
            <person name="Parisi M.J."/>
            <person name="Parisi M."/>
            <person name="Parts L."/>
            <person name="Pedersen J.S."/>
            <person name="Pesole G."/>
            <person name="Phillippy A.M."/>
            <person name="Ponting C.P."/>
            <person name="Pop M."/>
            <person name="Porcelli D."/>
            <person name="Powell J.R."/>
            <person name="Prohaska S."/>
            <person name="Pruitt K."/>
            <person name="Puig M."/>
            <person name="Quesneville H."/>
            <person name="Ram K.R."/>
            <person name="Rand D."/>
            <person name="Rasmussen M.D."/>
            <person name="Reed L.K."/>
            <person name="Reenan R."/>
            <person name="Reily A."/>
            <person name="Remington K.A."/>
            <person name="Rieger T.T."/>
            <person name="Ritchie M.G."/>
            <person name="Robin C."/>
            <person name="Rogers Y.H."/>
            <person name="Rohde C."/>
            <person name="Rozas J."/>
            <person name="Rubenfield M.J."/>
            <person name="Ruiz A."/>
            <person name="Russo S."/>
            <person name="Salzberg S.L."/>
            <person name="Sanchez-Gracia A."/>
            <person name="Saranga D.J."/>
            <person name="Sato H."/>
            <person name="Schaeffer S.W."/>
            <person name="Schatz M.C."/>
            <person name="Schlenke T."/>
            <person name="Schwartz R."/>
            <person name="Segarra C."/>
            <person name="Singh R.S."/>
            <person name="Sirot L."/>
            <person name="Sirota M."/>
            <person name="Sisneros N.B."/>
            <person name="Smith C.D."/>
            <person name="Smith T.F."/>
            <person name="Spieth J."/>
            <person name="Stage D.E."/>
            <person name="Stark A."/>
            <person name="Stephan W."/>
            <person name="Strausberg R.L."/>
            <person name="Strempel S."/>
            <person name="Sturgill D."/>
            <person name="Sutton G."/>
            <person name="Sutton G.G."/>
            <person name="Tao W."/>
            <person name="Teichmann S."/>
            <person name="Tobari Y.N."/>
            <person name="Tomimura Y."/>
            <person name="Tsolas J.M."/>
            <person name="Valente V.L."/>
            <person name="Venter E."/>
            <person name="Venter J.C."/>
            <person name="Vicario S."/>
            <person name="Vieira F.G."/>
            <person name="Vilella A.J."/>
            <person name="Villasante A."/>
            <person name="Walenz B."/>
            <person name="Wang J."/>
            <person name="Wasserman M."/>
            <person name="Watts T."/>
            <person name="Wilson D."/>
            <person name="Wilson R.K."/>
            <person name="Wing R.A."/>
            <person name="Wolfner M.F."/>
            <person name="Wong A."/>
            <person name="Wong G.K."/>
            <person name="Wu C.I."/>
            <person name="Wu G."/>
            <person name="Yamamoto D."/>
            <person name="Yang H.P."/>
            <person name="Yang S.P."/>
            <person name="Yorke J.A."/>
            <person name="Yoshida K."/>
            <person name="Zdobnov E."/>
            <person name="Zhang P."/>
            <person name="Zhang Y."/>
            <person name="Zimin A.V."/>
            <person name="Baldwin J."/>
            <person name="Abdouelleil A."/>
            <person name="Abdulkadir J."/>
            <person name="Abebe A."/>
            <person name="Abera B."/>
            <person name="Abreu J."/>
            <person name="Acer S.C."/>
            <person name="Aftuck L."/>
            <person name="Alexander A."/>
            <person name="An P."/>
            <person name="Anderson E."/>
            <person name="Anderson S."/>
            <person name="Arachi H."/>
            <person name="Azer M."/>
            <person name="Bachantsang P."/>
            <person name="Barry A."/>
            <person name="Bayul T."/>
            <person name="Berlin A."/>
            <person name="Bessette D."/>
            <person name="Bloom T."/>
            <person name="Blye J."/>
            <person name="Boguslavskiy L."/>
            <person name="Bonnet C."/>
            <person name="Boukhgalter B."/>
            <person name="Bourzgui I."/>
            <person name="Brown A."/>
            <person name="Cahill P."/>
            <person name="Channer S."/>
            <person name="Cheshatsang Y."/>
            <person name="Chuda L."/>
            <person name="Citroen M."/>
            <person name="Collymore A."/>
            <person name="Cooke P."/>
            <person name="Costello M."/>
            <person name="D'Aco K."/>
            <person name="Daza R."/>
            <person name="De Haan G."/>
            <person name="DeGray S."/>
            <person name="DeMaso C."/>
            <person name="Dhargay N."/>
            <person name="Dooley K."/>
            <person name="Dooley E."/>
            <person name="Doricent M."/>
            <person name="Dorje P."/>
            <person name="Dorjee K."/>
            <person name="Dupes A."/>
            <person name="Elong R."/>
            <person name="Falk J."/>
            <person name="Farina A."/>
            <person name="Faro S."/>
            <person name="Ferguson D."/>
            <person name="Fisher S."/>
            <person name="Foley C.D."/>
            <person name="Franke A."/>
            <person name="Friedrich D."/>
            <person name="Gadbois L."/>
            <person name="Gearin G."/>
            <person name="Gearin C.R."/>
            <person name="Giannoukos G."/>
            <person name="Goode T."/>
            <person name="Graham J."/>
            <person name="Grandbois E."/>
            <person name="Grewal S."/>
            <person name="Gyaltsen K."/>
            <person name="Hafez N."/>
            <person name="Hagos B."/>
            <person name="Hall J."/>
            <person name="Henson C."/>
            <person name="Hollinger A."/>
            <person name="Honan T."/>
            <person name="Huard M.D."/>
            <person name="Hughes L."/>
            <person name="Hurhula B."/>
            <person name="Husby M.E."/>
            <person name="Kamat A."/>
            <person name="Kanga B."/>
            <person name="Kashin S."/>
            <person name="Khazanovich D."/>
            <person name="Kisner P."/>
            <person name="Lance K."/>
            <person name="Lara M."/>
            <person name="Lee W."/>
            <person name="Lennon N."/>
            <person name="Letendre F."/>
            <person name="LeVine R."/>
            <person name="Lipovsky A."/>
            <person name="Liu X."/>
            <person name="Liu J."/>
            <person name="Liu S."/>
            <person name="Lokyitsang T."/>
            <person name="Lokyitsang Y."/>
            <person name="Lubonja R."/>
            <person name="Lui A."/>
            <person name="MacDonald P."/>
            <person name="Magnisalis V."/>
            <person name="Maru K."/>
            <person name="Matthews C."/>
            <person name="McCusker W."/>
            <person name="McDonough S."/>
            <person name="Mehta T."/>
            <person name="Meldrim J."/>
            <person name="Meneus L."/>
            <person name="Mihai O."/>
            <person name="Mihalev A."/>
            <person name="Mihova T."/>
            <person name="Mittelman R."/>
            <person name="Mlenga V."/>
            <person name="Montmayeur A."/>
            <person name="Mulrain L."/>
            <person name="Navidi A."/>
            <person name="Naylor J."/>
            <person name="Negash T."/>
            <person name="Nguyen T."/>
            <person name="Nguyen N."/>
            <person name="Nicol R."/>
            <person name="Norbu C."/>
            <person name="Norbu N."/>
            <person name="Novod N."/>
            <person name="O'Neill B."/>
            <person name="Osman S."/>
            <person name="Markiewicz E."/>
            <person name="Oyono O.L."/>
            <person name="Patti C."/>
            <person name="Phunkhang P."/>
            <person name="Pierre F."/>
            <person name="Priest M."/>
            <person name="Raghuraman S."/>
            <person name="Rege F."/>
            <person name="Reyes R."/>
            <person name="Rise C."/>
            <person name="Rogov P."/>
            <person name="Ross K."/>
            <person name="Ryan E."/>
            <person name="Settipalli S."/>
            <person name="Shea T."/>
            <person name="Sherpa N."/>
            <person name="Shi L."/>
            <person name="Shih D."/>
            <person name="Sparrow T."/>
            <person name="Spaulding J."/>
            <person name="Stalker J."/>
            <person name="Stange-Thomann N."/>
            <person name="Stavropoulos S."/>
            <person name="Stone C."/>
            <person name="Strader C."/>
            <person name="Tesfaye S."/>
            <person name="Thomson T."/>
            <person name="Thoulutsang Y."/>
            <person name="Thoulutsang D."/>
            <person name="Topham K."/>
            <person name="Topping I."/>
            <person name="Tsamla T."/>
            <person name="Vassiliev H."/>
            <person name="Vo A."/>
            <person name="Wangchuk T."/>
            <person name="Wangdi T."/>
            <person name="Weiand M."/>
            <person name="Wilkinson J."/>
            <person name="Wilson A."/>
            <person name="Yadav S."/>
            <person name="Young G."/>
            <person name="Yu Q."/>
            <person name="Zembek L."/>
            <person name="Zhong D."/>
            <person name="Zimmer A."/>
            <person name="Zwirko Z."/>
            <person name="Jaffe D.B."/>
            <person name="Alvarez P."/>
            <person name="Brockman W."/>
            <person name="Butler J."/>
            <person name="Chin C."/>
            <person name="Gnerre S."/>
            <person name="Grabherr M."/>
            <person name="Kleber M."/>
            <person name="Mauceli E."/>
            <person name="MacCallum I."/>
        </authorList>
    </citation>
    <scope>NUCLEOTIDE SEQUENCE [LARGE SCALE GENOMIC DNA]</scope>
    <source>
        <strain evidence="3">Tucson 15010-1051.87</strain>
    </source>
</reference>
<dbReference type="EMBL" id="CH940653">
    <property type="protein sequence ID" value="EDW62606.1"/>
    <property type="molecule type" value="Genomic_DNA"/>
</dbReference>
<protein>
    <submittedName>
        <fullName evidence="2">Uncharacterized protein</fullName>
    </submittedName>
</protein>
<dbReference type="HOGENOM" id="CLU_2186637_0_0_1"/>
<dbReference type="OMA" id="MEITDEC"/>
<evidence type="ECO:0000313" key="3">
    <source>
        <dbReference type="Proteomes" id="UP000008792"/>
    </source>
</evidence>